<name>A0A8U0TVI9_SALNM</name>
<dbReference type="GO" id="GO:0045087">
    <property type="term" value="P:innate immune response"/>
    <property type="evidence" value="ECO:0007669"/>
    <property type="project" value="UniProtKB-KW"/>
</dbReference>
<dbReference type="Pfam" id="PF17776">
    <property type="entry name" value="NLRC4_HD2"/>
    <property type="match status" value="1"/>
</dbReference>
<evidence type="ECO:0000256" key="1">
    <source>
        <dbReference type="ARBA" id="ARBA00004496"/>
    </source>
</evidence>
<gene>
    <name evidence="12" type="primary">LOC120028291</name>
</gene>
<keyword evidence="11" id="KW-1185">Reference proteome</keyword>
<dbReference type="GO" id="GO:0005524">
    <property type="term" value="F:ATP binding"/>
    <property type="evidence" value="ECO:0007669"/>
    <property type="project" value="UniProtKB-KW"/>
</dbReference>
<dbReference type="PANTHER" id="PTHR45690">
    <property type="entry name" value="NACHT, LRR AND PYD DOMAINS-CONTAINING PROTEIN 12"/>
    <property type="match status" value="1"/>
</dbReference>
<evidence type="ECO:0000256" key="7">
    <source>
        <dbReference type="ARBA" id="ARBA00023198"/>
    </source>
</evidence>
<feature type="domain" description="NACHT LRR and PYD" evidence="9">
    <location>
        <begin position="77"/>
        <end position="178"/>
    </location>
</feature>
<protein>
    <submittedName>
        <fullName evidence="12">Protein NLRC3-like</fullName>
    </submittedName>
</protein>
<keyword evidence="2" id="KW-0963">Cytoplasm</keyword>
<dbReference type="GO" id="GO:0005737">
    <property type="term" value="C:cytoplasm"/>
    <property type="evidence" value="ECO:0007669"/>
    <property type="project" value="UniProtKB-SubCell"/>
</dbReference>
<evidence type="ECO:0000256" key="4">
    <source>
        <dbReference type="ARBA" id="ARBA00022741"/>
    </source>
</evidence>
<dbReference type="AlphaFoldDB" id="A0A8U0TVI9"/>
<evidence type="ECO:0000313" key="12">
    <source>
        <dbReference type="RefSeq" id="XP_038829411.1"/>
    </source>
</evidence>
<dbReference type="RefSeq" id="XP_038829411.1">
    <property type="nucleotide sequence ID" value="XM_038973483.1"/>
</dbReference>
<feature type="domain" description="NOD1/2 winged helix" evidence="10">
    <location>
        <begin position="16"/>
        <end position="75"/>
    </location>
</feature>
<dbReference type="KEGG" id="snh:120028291"/>
<dbReference type="InterPro" id="IPR041075">
    <property type="entry name" value="NOD1/2_WH"/>
</dbReference>
<dbReference type="InterPro" id="IPR050637">
    <property type="entry name" value="NLRP_innate_immun_reg"/>
</dbReference>
<dbReference type="GeneID" id="120028291"/>
<comment type="subcellular location">
    <subcellularLocation>
        <location evidence="1">Cytoplasm</location>
    </subcellularLocation>
</comment>
<feature type="region of interest" description="Disordered" evidence="8">
    <location>
        <begin position="187"/>
        <end position="209"/>
    </location>
</feature>
<keyword evidence="4" id="KW-0547">Nucleotide-binding</keyword>
<evidence type="ECO:0000256" key="8">
    <source>
        <dbReference type="SAM" id="MobiDB-lite"/>
    </source>
</evidence>
<evidence type="ECO:0000256" key="2">
    <source>
        <dbReference type="ARBA" id="ARBA00022490"/>
    </source>
</evidence>
<evidence type="ECO:0000256" key="6">
    <source>
        <dbReference type="ARBA" id="ARBA00022843"/>
    </source>
</evidence>
<keyword evidence="6" id="KW-0832">Ubl conjugation</keyword>
<organism evidence="11 12">
    <name type="scientific">Salvelinus namaycush</name>
    <name type="common">Lake trout</name>
    <name type="synonym">Salmo namaycush</name>
    <dbReference type="NCBI Taxonomy" id="8040"/>
    <lineage>
        <taxon>Eukaryota</taxon>
        <taxon>Metazoa</taxon>
        <taxon>Chordata</taxon>
        <taxon>Craniata</taxon>
        <taxon>Vertebrata</taxon>
        <taxon>Euteleostomi</taxon>
        <taxon>Actinopterygii</taxon>
        <taxon>Neopterygii</taxon>
        <taxon>Teleostei</taxon>
        <taxon>Protacanthopterygii</taxon>
        <taxon>Salmoniformes</taxon>
        <taxon>Salmonidae</taxon>
        <taxon>Salmoninae</taxon>
        <taxon>Salvelinus</taxon>
    </lineage>
</organism>
<evidence type="ECO:0000259" key="10">
    <source>
        <dbReference type="Pfam" id="PF17779"/>
    </source>
</evidence>
<feature type="compositionally biased region" description="Pro residues" evidence="8">
    <location>
        <begin position="195"/>
        <end position="204"/>
    </location>
</feature>
<evidence type="ECO:0000256" key="3">
    <source>
        <dbReference type="ARBA" id="ARBA00022737"/>
    </source>
</evidence>
<dbReference type="PANTHER" id="PTHR45690:SF19">
    <property type="entry name" value="NACHT, LRR AND PYD DOMAINS-CONTAINING PROTEIN 3"/>
    <property type="match status" value="1"/>
</dbReference>
<dbReference type="Proteomes" id="UP000808372">
    <property type="component" value="Chromosome 34"/>
</dbReference>
<sequence length="222" mass="24844">MLEPKCHPWVLQEMRAMLRDLGAMAFQGLLERRFLFDQADLSSFSLDCSGLSKAFLVEILQEDRASLTYQRSFHFLHTSVQEFLAALYYVLQALSGSDPFSGLKSAVGVAKFPVALHKVLTSTTNKLLRPRRLLRRYVKKAFSWGGHHQSGHMDLFCRFVSGLLVPQTRVILDGLFRGRSQILPSLSSSSLSLPSPSPPSPPPLWNISGCLTTSYQRRESGS</sequence>
<evidence type="ECO:0000256" key="5">
    <source>
        <dbReference type="ARBA" id="ARBA00022840"/>
    </source>
</evidence>
<keyword evidence="5" id="KW-0067">ATP-binding</keyword>
<reference evidence="12" key="1">
    <citation type="submission" date="2025-08" db="UniProtKB">
        <authorList>
            <consortium name="RefSeq"/>
        </authorList>
    </citation>
    <scope>IDENTIFICATION</scope>
    <source>
        <tissue evidence="12">White muscle</tissue>
    </source>
</reference>
<dbReference type="InterPro" id="IPR041267">
    <property type="entry name" value="NLRP_HD2"/>
</dbReference>
<evidence type="ECO:0000259" key="9">
    <source>
        <dbReference type="Pfam" id="PF17776"/>
    </source>
</evidence>
<dbReference type="Pfam" id="PF17779">
    <property type="entry name" value="WHD_NOD2"/>
    <property type="match status" value="1"/>
</dbReference>
<keyword evidence="3" id="KW-0677">Repeat</keyword>
<accession>A0A8U0TVI9</accession>
<keyword evidence="7" id="KW-0395">Inflammatory response</keyword>
<evidence type="ECO:0000313" key="11">
    <source>
        <dbReference type="Proteomes" id="UP000808372"/>
    </source>
</evidence>
<proteinExistence type="predicted"/>